<feature type="transmembrane region" description="Helical" evidence="1">
    <location>
        <begin position="34"/>
        <end position="56"/>
    </location>
</feature>
<dbReference type="GeneID" id="94582636"/>
<reference evidence="2 3" key="1">
    <citation type="journal article" date="2016" name="PLoS ONE">
        <title>Sequence Assembly of Yarrowia lipolytica Strain W29/CLIB89 Shows Transposable Element Diversity.</title>
        <authorList>
            <person name="Magnan C."/>
            <person name="Yu J."/>
            <person name="Chang I."/>
            <person name="Jahn E."/>
            <person name="Kanomata Y."/>
            <person name="Wu J."/>
            <person name="Zeller M."/>
            <person name="Oakes M."/>
            <person name="Baldi P."/>
            <person name="Sandmeyer S."/>
        </authorList>
    </citation>
    <scope>NUCLEOTIDE SEQUENCE [LARGE SCALE GENOMIC DNA]</scope>
    <source>
        <strain evidence="3">CLIB89(W29)</strain>
    </source>
</reference>
<gene>
    <name evidence="2" type="ORF">YALI1_B06134g</name>
</gene>
<sequence length="152" mass="17539">MGLIELLFCWFCPFALLGPSLLFFYALFLGLLPFFRPCFALLFALFIFTLFFPFYFPPFCFSPFYFYPFLLVCPHSTQEHAPGPLPALESADVADWAGRQLPGSGVAPGAQSNEQHGFRDRNWGWKRLFIPANVVLGWLRFKLWKPTPSGWW</sequence>
<dbReference type="VEuPathDB" id="FungiDB:YALI1_B06134g"/>
<dbReference type="Proteomes" id="UP000182444">
    <property type="component" value="Chromosome 1B"/>
</dbReference>
<dbReference type="RefSeq" id="XP_068138077.1">
    <property type="nucleotide sequence ID" value="XM_068281976.1"/>
</dbReference>
<name>A0A1D8N6F4_YARLL</name>
<keyword evidence="1" id="KW-1133">Transmembrane helix</keyword>
<proteinExistence type="predicted"/>
<accession>A0A1D8N6F4</accession>
<dbReference type="EMBL" id="CP017554">
    <property type="protein sequence ID" value="AOW01219.1"/>
    <property type="molecule type" value="Genomic_DNA"/>
</dbReference>
<evidence type="ECO:0000313" key="2">
    <source>
        <dbReference type="EMBL" id="AOW01219.1"/>
    </source>
</evidence>
<keyword evidence="1" id="KW-0472">Membrane</keyword>
<keyword evidence="1" id="KW-0812">Transmembrane</keyword>
<evidence type="ECO:0000256" key="1">
    <source>
        <dbReference type="SAM" id="Phobius"/>
    </source>
</evidence>
<evidence type="ECO:0000313" key="3">
    <source>
        <dbReference type="Proteomes" id="UP000182444"/>
    </source>
</evidence>
<organism evidence="2 3">
    <name type="scientific">Yarrowia lipolytica</name>
    <name type="common">Candida lipolytica</name>
    <dbReference type="NCBI Taxonomy" id="4952"/>
    <lineage>
        <taxon>Eukaryota</taxon>
        <taxon>Fungi</taxon>
        <taxon>Dikarya</taxon>
        <taxon>Ascomycota</taxon>
        <taxon>Saccharomycotina</taxon>
        <taxon>Dipodascomycetes</taxon>
        <taxon>Dipodascales</taxon>
        <taxon>Dipodascales incertae sedis</taxon>
        <taxon>Yarrowia</taxon>
    </lineage>
</organism>
<feature type="transmembrane region" description="Helical" evidence="1">
    <location>
        <begin position="7"/>
        <end position="28"/>
    </location>
</feature>
<dbReference type="AlphaFoldDB" id="A0A1D8N6F4"/>
<protein>
    <submittedName>
        <fullName evidence="2">Uncharacterized protein</fullName>
    </submittedName>
</protein>